<dbReference type="Proteomes" id="UP000007887">
    <property type="component" value="Chromosome"/>
</dbReference>
<dbReference type="PATRIC" id="fig|927704.6.peg.2434"/>
<keyword evidence="4" id="KW-0456">Lyase</keyword>
<evidence type="ECO:0000256" key="2">
    <source>
        <dbReference type="ARBA" id="ARBA00022793"/>
    </source>
</evidence>
<feature type="domain" description="NAD-dependent epimerase/dehydratase" evidence="5">
    <location>
        <begin position="31"/>
        <end position="276"/>
    </location>
</feature>
<evidence type="ECO:0000313" key="7">
    <source>
        <dbReference type="Proteomes" id="UP000007887"/>
    </source>
</evidence>
<dbReference type="KEGG" id="sri:SELR_23510"/>
<evidence type="ECO:0000256" key="1">
    <source>
        <dbReference type="ARBA" id="ARBA00001911"/>
    </source>
</evidence>
<comment type="cofactor">
    <cofactor evidence="1">
        <name>NAD(+)</name>
        <dbReference type="ChEBI" id="CHEBI:57540"/>
    </cofactor>
</comment>
<dbReference type="GO" id="GO:0048040">
    <property type="term" value="F:UDP-glucuronate decarboxylase activity"/>
    <property type="evidence" value="ECO:0007669"/>
    <property type="project" value="TreeGrafter"/>
</dbReference>
<gene>
    <name evidence="6" type="ordered locus">SELR_23510</name>
</gene>
<dbReference type="RefSeq" id="WP_014425481.1">
    <property type="nucleotide sequence ID" value="NC_017068.1"/>
</dbReference>
<dbReference type="InterPro" id="IPR001509">
    <property type="entry name" value="Epimerase_deHydtase"/>
</dbReference>
<dbReference type="InterPro" id="IPR036291">
    <property type="entry name" value="NAD(P)-bd_dom_sf"/>
</dbReference>
<evidence type="ECO:0000256" key="4">
    <source>
        <dbReference type="ARBA" id="ARBA00023239"/>
    </source>
</evidence>
<dbReference type="PANTHER" id="PTHR43078">
    <property type="entry name" value="UDP-GLUCURONIC ACID DECARBOXYLASE-RELATED"/>
    <property type="match status" value="1"/>
</dbReference>
<organism evidence="6 7">
    <name type="scientific">Selenomonas ruminantium subsp. lactilytica (strain NBRC 103574 / TAM6421)</name>
    <dbReference type="NCBI Taxonomy" id="927704"/>
    <lineage>
        <taxon>Bacteria</taxon>
        <taxon>Bacillati</taxon>
        <taxon>Bacillota</taxon>
        <taxon>Negativicutes</taxon>
        <taxon>Selenomonadales</taxon>
        <taxon>Selenomonadaceae</taxon>
        <taxon>Selenomonas</taxon>
    </lineage>
</organism>
<evidence type="ECO:0000259" key="5">
    <source>
        <dbReference type="Pfam" id="PF01370"/>
    </source>
</evidence>
<keyword evidence="2" id="KW-0210">Decarboxylase</keyword>
<dbReference type="PANTHER" id="PTHR43078:SF6">
    <property type="entry name" value="UDP-GLUCURONIC ACID DECARBOXYLASE 1"/>
    <property type="match status" value="1"/>
</dbReference>
<dbReference type="AlphaFoldDB" id="I0GTH2"/>
<dbReference type="eggNOG" id="COG0451">
    <property type="taxonomic scope" value="Bacteria"/>
</dbReference>
<name>I0GTH2_SELRL</name>
<dbReference type="OrthoDB" id="9771073at2"/>
<evidence type="ECO:0000313" key="6">
    <source>
        <dbReference type="EMBL" id="BAL84059.1"/>
    </source>
</evidence>
<dbReference type="HOGENOM" id="CLU_007383_4_0_9"/>
<dbReference type="Gene3D" id="3.40.50.720">
    <property type="entry name" value="NAD(P)-binding Rossmann-like Domain"/>
    <property type="match status" value="1"/>
</dbReference>
<dbReference type="SUPFAM" id="SSF51735">
    <property type="entry name" value="NAD(P)-binding Rossmann-fold domains"/>
    <property type="match status" value="1"/>
</dbReference>
<accession>I0GTH2</accession>
<dbReference type="GO" id="GO:0005737">
    <property type="term" value="C:cytoplasm"/>
    <property type="evidence" value="ECO:0007669"/>
    <property type="project" value="TreeGrafter"/>
</dbReference>
<dbReference type="EMBL" id="AP012292">
    <property type="protein sequence ID" value="BAL84059.1"/>
    <property type="molecule type" value="Genomic_DNA"/>
</dbReference>
<dbReference type="InterPro" id="IPR044516">
    <property type="entry name" value="UXS-like"/>
</dbReference>
<sequence>MALMSSELYRQDLRTCLDSVPGLEKLIGKSVLVTGAAGLLGSFLVDALRLGNRERQLACKIYASARSLERLQGRFPVVEPVDNMELLVQDVTQAWGYPDICPEYIIHAAGGADPHSMYEQPVEVIKANVEGTGKMLDILRQAGRGRLLFLSSGEVYGETGNADALDEQDFGHIDQASVRSCYPLSKRLAENLCLSYVHEYGVDAVVARPAHTYGPTHTEKDNRATAQFTRQASRGEDIVLRSRGGQVRSYTYVADGGAGLLMVLLHGKAGEAYNVADTSAQVSIADFAQLAAKAGGVAVRYEDNNSQPTPISRAVLSDKKLRALGWQPRFAPEEGIKHTVAIEKELFTKAQS</sequence>
<dbReference type="GO" id="GO:0070403">
    <property type="term" value="F:NAD+ binding"/>
    <property type="evidence" value="ECO:0007669"/>
    <property type="project" value="InterPro"/>
</dbReference>
<keyword evidence="3" id="KW-0520">NAD</keyword>
<proteinExistence type="predicted"/>
<reference evidence="6 7" key="1">
    <citation type="submission" date="2011-10" db="EMBL/GenBank/DDBJ databases">
        <title>Whole genome sequence of Selenomonas ruminantium subsp. lactilytica TAM6421.</title>
        <authorList>
            <person name="Oguchi A."/>
            <person name="Ankai A."/>
            <person name="Kaneko J."/>
            <person name="Yamada-Narita S."/>
            <person name="Fukui S."/>
            <person name="Takahashi M."/>
            <person name="Onodera T."/>
            <person name="Kojima S."/>
            <person name="Fushimi T."/>
            <person name="Abe N."/>
            <person name="Kamio Y."/>
            <person name="Yamazaki S."/>
            <person name="Fujita N."/>
        </authorList>
    </citation>
    <scope>NUCLEOTIDE SEQUENCE [LARGE SCALE GENOMIC DNA]</scope>
    <source>
        <strain evidence="7">NBRC 103574 / TAM6421</strain>
    </source>
</reference>
<dbReference type="Gene3D" id="3.90.25.10">
    <property type="entry name" value="UDP-galactose 4-epimerase, domain 1"/>
    <property type="match status" value="1"/>
</dbReference>
<dbReference type="GO" id="GO:0042732">
    <property type="term" value="P:D-xylose metabolic process"/>
    <property type="evidence" value="ECO:0007669"/>
    <property type="project" value="InterPro"/>
</dbReference>
<dbReference type="Pfam" id="PF01370">
    <property type="entry name" value="Epimerase"/>
    <property type="match status" value="1"/>
</dbReference>
<evidence type="ECO:0000256" key="3">
    <source>
        <dbReference type="ARBA" id="ARBA00023027"/>
    </source>
</evidence>
<protein>
    <submittedName>
        <fullName evidence="6">Putative NAD-dependent epimerase/dehydratase</fullName>
    </submittedName>
</protein>